<comment type="subcellular location">
    <subcellularLocation>
        <location evidence="2 15">Cytoplasm</location>
    </subcellularLocation>
</comment>
<evidence type="ECO:0000256" key="7">
    <source>
        <dbReference type="ARBA" id="ARBA00022676"/>
    </source>
</evidence>
<keyword evidence="12 15" id="KW-0460">Magnesium</keyword>
<keyword evidence="18" id="KW-1185">Reference proteome</keyword>
<dbReference type="CDD" id="cd06223">
    <property type="entry name" value="PRTases_typeI"/>
    <property type="match status" value="1"/>
</dbReference>
<dbReference type="GO" id="GO:0004422">
    <property type="term" value="F:hypoxanthine phosphoribosyltransferase activity"/>
    <property type="evidence" value="ECO:0007669"/>
    <property type="project" value="InterPro"/>
</dbReference>
<dbReference type="Proteomes" id="UP000008957">
    <property type="component" value="Chromosome"/>
</dbReference>
<comment type="cofactor">
    <cofactor evidence="1 15">
        <name>Mg(2+)</name>
        <dbReference type="ChEBI" id="CHEBI:18420"/>
    </cofactor>
</comment>
<evidence type="ECO:0000256" key="14">
    <source>
        <dbReference type="ARBA" id="ARBA00049402"/>
    </source>
</evidence>
<evidence type="ECO:0000256" key="11">
    <source>
        <dbReference type="ARBA" id="ARBA00022741"/>
    </source>
</evidence>
<dbReference type="EMBL" id="FP929056">
    <property type="protein sequence ID" value="CBL28055.1"/>
    <property type="molecule type" value="Genomic_DNA"/>
</dbReference>
<dbReference type="InterPro" id="IPR000836">
    <property type="entry name" value="PRTase_dom"/>
</dbReference>
<sequence length="180" mass="20067">MAKEYRLGEVLLSRERIAERVAELAREIASDNGGRRELLVVGILTGAVFFLTDLVREMPDDLDVHIDFMSVSSYADATKSSGVVRILHDLKNSVEGIDVLIVEDIVDTGLTLSYLQDLLRARRPASLRTCVLLDKSARRETAVKVDYCGFEIPDAFVVGYGLDCAGRWRHLKDIRSVEAL</sequence>
<evidence type="ECO:0000256" key="4">
    <source>
        <dbReference type="ARBA" id="ARBA00008391"/>
    </source>
</evidence>
<evidence type="ECO:0000256" key="10">
    <source>
        <dbReference type="ARBA" id="ARBA00022726"/>
    </source>
</evidence>
<dbReference type="GO" id="GO:0006178">
    <property type="term" value="P:guanine salvage"/>
    <property type="evidence" value="ECO:0007669"/>
    <property type="project" value="TreeGrafter"/>
</dbReference>
<organism evidence="17 18">
    <name type="scientific">Fretibacterium fastidiosum</name>
    <dbReference type="NCBI Taxonomy" id="651822"/>
    <lineage>
        <taxon>Bacteria</taxon>
        <taxon>Thermotogati</taxon>
        <taxon>Synergistota</taxon>
        <taxon>Synergistia</taxon>
        <taxon>Synergistales</taxon>
        <taxon>Aminobacteriaceae</taxon>
        <taxon>Fretibacterium</taxon>
    </lineage>
</organism>
<keyword evidence="7 15" id="KW-0328">Glycosyltransferase</keyword>
<comment type="similarity">
    <text evidence="4 15">Belongs to the purine/pyrimidine phosphoribosyltransferase family.</text>
</comment>
<evidence type="ECO:0000256" key="6">
    <source>
        <dbReference type="ARBA" id="ARBA00022490"/>
    </source>
</evidence>
<dbReference type="GO" id="GO:0032263">
    <property type="term" value="P:GMP salvage"/>
    <property type="evidence" value="ECO:0007669"/>
    <property type="project" value="TreeGrafter"/>
</dbReference>
<dbReference type="GO" id="GO:0000166">
    <property type="term" value="F:nucleotide binding"/>
    <property type="evidence" value="ECO:0007669"/>
    <property type="project" value="UniProtKB-KW"/>
</dbReference>
<evidence type="ECO:0000256" key="12">
    <source>
        <dbReference type="ARBA" id="ARBA00022842"/>
    </source>
</evidence>
<dbReference type="InterPro" id="IPR050408">
    <property type="entry name" value="HGPRT"/>
</dbReference>
<evidence type="ECO:0000256" key="13">
    <source>
        <dbReference type="ARBA" id="ARBA00048811"/>
    </source>
</evidence>
<evidence type="ECO:0000256" key="15">
    <source>
        <dbReference type="RuleBase" id="RU364099"/>
    </source>
</evidence>
<dbReference type="GO" id="GO:0032264">
    <property type="term" value="P:IMP salvage"/>
    <property type="evidence" value="ECO:0007669"/>
    <property type="project" value="TreeGrafter"/>
</dbReference>
<comment type="catalytic activity">
    <reaction evidence="14">
        <text>IMP + diphosphate = hypoxanthine + 5-phospho-alpha-D-ribose 1-diphosphate</text>
        <dbReference type="Rhea" id="RHEA:17973"/>
        <dbReference type="ChEBI" id="CHEBI:17368"/>
        <dbReference type="ChEBI" id="CHEBI:33019"/>
        <dbReference type="ChEBI" id="CHEBI:58017"/>
        <dbReference type="ChEBI" id="CHEBI:58053"/>
        <dbReference type="EC" id="2.4.2.8"/>
    </reaction>
    <physiologicalReaction direction="right-to-left" evidence="14">
        <dbReference type="Rhea" id="RHEA:17975"/>
    </physiologicalReaction>
</comment>
<dbReference type="AlphaFoldDB" id="A0AB94IWA9"/>
<proteinExistence type="inferred from homology"/>
<keyword evidence="10 15" id="KW-0660">Purine salvage</keyword>
<dbReference type="GO" id="GO:0052657">
    <property type="term" value="F:guanine phosphoribosyltransferase activity"/>
    <property type="evidence" value="ECO:0007669"/>
    <property type="project" value="UniProtKB-ARBA"/>
</dbReference>
<protein>
    <recommendedName>
        <fullName evidence="5 15">Hypoxanthine phosphoribosyltransferase</fullName>
        <ecNumber evidence="5 15">2.4.2.8</ecNumber>
    </recommendedName>
</protein>
<evidence type="ECO:0000313" key="18">
    <source>
        <dbReference type="Proteomes" id="UP000008957"/>
    </source>
</evidence>
<dbReference type="GO" id="GO:0006166">
    <property type="term" value="P:purine ribonucleoside salvage"/>
    <property type="evidence" value="ECO:0007669"/>
    <property type="project" value="UniProtKB-KW"/>
</dbReference>
<keyword evidence="11 15" id="KW-0547">Nucleotide-binding</keyword>
<dbReference type="NCBIfam" id="TIGR01203">
    <property type="entry name" value="HGPRTase"/>
    <property type="match status" value="1"/>
</dbReference>
<keyword evidence="6 15" id="KW-0963">Cytoplasm</keyword>
<dbReference type="GO" id="GO:0000287">
    <property type="term" value="F:magnesium ion binding"/>
    <property type="evidence" value="ECO:0007669"/>
    <property type="project" value="TreeGrafter"/>
</dbReference>
<dbReference type="InterPro" id="IPR005904">
    <property type="entry name" value="Hxn_phspho_trans"/>
</dbReference>
<keyword evidence="8 15" id="KW-0808">Transferase</keyword>
<feature type="domain" description="Phosphoribosyltransferase" evidence="16">
    <location>
        <begin position="13"/>
        <end position="163"/>
    </location>
</feature>
<comment type="pathway">
    <text evidence="3 15">Purine metabolism; IMP biosynthesis via salvage pathway; IMP from hypoxanthine: step 1/1.</text>
</comment>
<dbReference type="PANTHER" id="PTHR43340:SF1">
    <property type="entry name" value="HYPOXANTHINE PHOSPHORIBOSYLTRANSFERASE"/>
    <property type="match status" value="1"/>
</dbReference>
<reference evidence="18" key="1">
    <citation type="submission" date="2010-03" db="EMBL/GenBank/DDBJ databases">
        <title>The genome sequence of Synergistetes sp. SGP1.</title>
        <authorList>
            <consortium name="metaHIT consortium -- http://www.metahit.eu/"/>
            <person name="Pajon A."/>
            <person name="Turner K."/>
            <person name="Parkhill J."/>
            <person name="Wade W."/>
            <person name="Vartoukian S."/>
        </authorList>
    </citation>
    <scope>NUCLEOTIDE SEQUENCE [LARGE SCALE GENOMIC DNA]</scope>
    <source>
        <strain evidence="18">SGP1</strain>
    </source>
</reference>
<dbReference type="EC" id="2.4.2.8" evidence="5 15"/>
<accession>A0AB94IWA9</accession>
<dbReference type="GO" id="GO:0005829">
    <property type="term" value="C:cytosol"/>
    <property type="evidence" value="ECO:0007669"/>
    <property type="project" value="TreeGrafter"/>
</dbReference>
<evidence type="ECO:0000256" key="1">
    <source>
        <dbReference type="ARBA" id="ARBA00001946"/>
    </source>
</evidence>
<dbReference type="SUPFAM" id="SSF53271">
    <property type="entry name" value="PRTase-like"/>
    <property type="match status" value="1"/>
</dbReference>
<keyword evidence="9 15" id="KW-0479">Metal-binding</keyword>
<dbReference type="Gene3D" id="3.40.50.2020">
    <property type="match status" value="1"/>
</dbReference>
<evidence type="ECO:0000256" key="8">
    <source>
        <dbReference type="ARBA" id="ARBA00022679"/>
    </source>
</evidence>
<name>A0AB94IWA9_9BACT</name>
<evidence type="ECO:0000313" key="17">
    <source>
        <dbReference type="EMBL" id="CBL28055.1"/>
    </source>
</evidence>
<reference evidence="17 18" key="2">
    <citation type="submission" date="2010-03" db="EMBL/GenBank/DDBJ databases">
        <authorList>
            <person name="Pajon A."/>
        </authorList>
    </citation>
    <scope>NUCLEOTIDE SEQUENCE [LARGE SCALE GENOMIC DNA]</scope>
    <source>
        <strain evidence="17 18">SGP1</strain>
    </source>
</reference>
<evidence type="ECO:0000256" key="9">
    <source>
        <dbReference type="ARBA" id="ARBA00022723"/>
    </source>
</evidence>
<dbReference type="PANTHER" id="PTHR43340">
    <property type="entry name" value="HYPOXANTHINE-GUANINE PHOSPHORIBOSYLTRANSFERASE"/>
    <property type="match status" value="1"/>
</dbReference>
<dbReference type="KEGG" id="sbr:SY1_07050"/>
<comment type="catalytic activity">
    <reaction evidence="13">
        <text>GMP + diphosphate = guanine + 5-phospho-alpha-D-ribose 1-diphosphate</text>
        <dbReference type="Rhea" id="RHEA:25424"/>
        <dbReference type="ChEBI" id="CHEBI:16235"/>
        <dbReference type="ChEBI" id="CHEBI:33019"/>
        <dbReference type="ChEBI" id="CHEBI:58017"/>
        <dbReference type="ChEBI" id="CHEBI:58115"/>
        <dbReference type="EC" id="2.4.2.8"/>
    </reaction>
    <physiologicalReaction direction="right-to-left" evidence="13">
        <dbReference type="Rhea" id="RHEA:25426"/>
    </physiologicalReaction>
</comment>
<dbReference type="GO" id="GO:0046100">
    <property type="term" value="P:hypoxanthine metabolic process"/>
    <property type="evidence" value="ECO:0007669"/>
    <property type="project" value="TreeGrafter"/>
</dbReference>
<dbReference type="InterPro" id="IPR029057">
    <property type="entry name" value="PRTase-like"/>
</dbReference>
<evidence type="ECO:0000259" key="16">
    <source>
        <dbReference type="Pfam" id="PF00156"/>
    </source>
</evidence>
<evidence type="ECO:0000256" key="3">
    <source>
        <dbReference type="ARBA" id="ARBA00004669"/>
    </source>
</evidence>
<evidence type="ECO:0000256" key="5">
    <source>
        <dbReference type="ARBA" id="ARBA00011895"/>
    </source>
</evidence>
<evidence type="ECO:0000256" key="2">
    <source>
        <dbReference type="ARBA" id="ARBA00004496"/>
    </source>
</evidence>
<dbReference type="RefSeq" id="WP_015556202.1">
    <property type="nucleotide sequence ID" value="NC_021038.1"/>
</dbReference>
<gene>
    <name evidence="17" type="ORF">SY1_07050</name>
</gene>
<dbReference type="FunFam" id="3.40.50.2020:FF:000006">
    <property type="entry name" value="Hypoxanthine phosphoribosyltransferase"/>
    <property type="match status" value="1"/>
</dbReference>
<dbReference type="Pfam" id="PF00156">
    <property type="entry name" value="Pribosyltran"/>
    <property type="match status" value="1"/>
</dbReference>